<feature type="non-terminal residue" evidence="1">
    <location>
        <position position="1"/>
    </location>
</feature>
<accession>A0ABT4SP94</accession>
<gene>
    <name evidence="1" type="ORF">OUY22_36025</name>
</gene>
<sequence length="145" mass="15758">GERRARAESPAAAFAGRFAAAGNERVRVREVPFVPMWEVRGEDPGTGMRLGPDWWLVTGEAEPRPGWVDVSGQRTVIELTGPGARDVLITGCPLDLHPGVFTGHAQTVLGRAPVILARHGDAYRVLVRSSYTDYLAKWLIDALDG</sequence>
<evidence type="ECO:0000313" key="1">
    <source>
        <dbReference type="EMBL" id="MDA0638850.1"/>
    </source>
</evidence>
<comment type="caution">
    <text evidence="1">The sequence shown here is derived from an EMBL/GenBank/DDBJ whole genome shotgun (WGS) entry which is preliminary data.</text>
</comment>
<dbReference type="Gene3D" id="3.30.1360.120">
    <property type="entry name" value="Probable tRNA modification gtpase trme, domain 1"/>
    <property type="match status" value="1"/>
</dbReference>
<dbReference type="EMBL" id="JAPNNL010000303">
    <property type="protein sequence ID" value="MDA0638850.1"/>
    <property type="molecule type" value="Genomic_DNA"/>
</dbReference>
<evidence type="ECO:0000313" key="2">
    <source>
        <dbReference type="Proteomes" id="UP001144036"/>
    </source>
</evidence>
<keyword evidence="2" id="KW-1185">Reference proteome</keyword>
<dbReference type="Proteomes" id="UP001144036">
    <property type="component" value="Unassembled WGS sequence"/>
</dbReference>
<name>A0ABT4SP94_9ACTN</name>
<reference evidence="1" key="1">
    <citation type="submission" date="2022-11" db="EMBL/GenBank/DDBJ databases">
        <title>Nonomuraea corallina sp. nov., a new species of the genus Nonomuraea isolated from sea side sediment in Thai sea.</title>
        <authorList>
            <person name="Ngamcharungchit C."/>
            <person name="Matsumoto A."/>
            <person name="Suriyachadkun C."/>
            <person name="Panbangred W."/>
            <person name="Inahashi Y."/>
            <person name="Intra B."/>
        </authorList>
    </citation>
    <scope>NUCLEOTIDE SEQUENCE</scope>
    <source>
        <strain evidence="1">MCN248</strain>
    </source>
</reference>
<proteinExistence type="predicted"/>
<dbReference type="Pfam" id="PF04268">
    <property type="entry name" value="SoxG"/>
    <property type="match status" value="1"/>
</dbReference>
<dbReference type="InterPro" id="IPR027266">
    <property type="entry name" value="TrmE/GcvT-like"/>
</dbReference>
<dbReference type="SUPFAM" id="SSF103025">
    <property type="entry name" value="Folate-binding domain"/>
    <property type="match status" value="1"/>
</dbReference>
<organism evidence="1 2">
    <name type="scientific">Nonomuraea corallina</name>
    <dbReference type="NCBI Taxonomy" id="2989783"/>
    <lineage>
        <taxon>Bacteria</taxon>
        <taxon>Bacillati</taxon>
        <taxon>Actinomycetota</taxon>
        <taxon>Actinomycetes</taxon>
        <taxon>Streptosporangiales</taxon>
        <taxon>Streptosporangiaceae</taxon>
        <taxon>Nonomuraea</taxon>
    </lineage>
</organism>
<dbReference type="RefSeq" id="WP_333486884.1">
    <property type="nucleotide sequence ID" value="NZ_JAPNNL010000303.1"/>
</dbReference>
<dbReference type="InterPro" id="IPR007375">
    <property type="entry name" value="SoxG"/>
</dbReference>
<protein>
    <submittedName>
        <fullName evidence="1">Ferredoxin</fullName>
    </submittedName>
</protein>